<dbReference type="InterPro" id="IPR016195">
    <property type="entry name" value="Pol/histidinol_Pase-like"/>
</dbReference>
<dbReference type="AlphaFoldDB" id="A0ABD6AU56"/>
<dbReference type="PANTHER" id="PTHR42924:SF3">
    <property type="entry name" value="POLYMERASE_HISTIDINOL PHOSPHATASE N-TERMINAL DOMAIN-CONTAINING PROTEIN"/>
    <property type="match status" value="1"/>
</dbReference>
<proteinExistence type="predicted"/>
<dbReference type="EMBL" id="JBHUDC010000003">
    <property type="protein sequence ID" value="MFD1513420.1"/>
    <property type="molecule type" value="Genomic_DNA"/>
</dbReference>
<dbReference type="SUPFAM" id="SSF89550">
    <property type="entry name" value="PHP domain-like"/>
    <property type="match status" value="1"/>
</dbReference>
<dbReference type="CDD" id="cd07432">
    <property type="entry name" value="PHP_HisPPase"/>
    <property type="match status" value="1"/>
</dbReference>
<organism evidence="1 2">
    <name type="scientific">Halomarina rubra</name>
    <dbReference type="NCBI Taxonomy" id="2071873"/>
    <lineage>
        <taxon>Archaea</taxon>
        <taxon>Methanobacteriati</taxon>
        <taxon>Methanobacteriota</taxon>
        <taxon>Stenosarchaea group</taxon>
        <taxon>Halobacteria</taxon>
        <taxon>Halobacteriales</taxon>
        <taxon>Natronomonadaceae</taxon>
        <taxon>Halomarina</taxon>
    </lineage>
</organism>
<comment type="caution">
    <text evidence="1">The sequence shown here is derived from an EMBL/GenBank/DDBJ whole genome shotgun (WGS) entry which is preliminary data.</text>
</comment>
<accession>A0ABD6AU56</accession>
<dbReference type="InterPro" id="IPR052018">
    <property type="entry name" value="PHP_domain"/>
</dbReference>
<dbReference type="Pfam" id="PF13263">
    <property type="entry name" value="PHP_C"/>
    <property type="match status" value="1"/>
</dbReference>
<dbReference type="Proteomes" id="UP001597187">
    <property type="component" value="Unassembled WGS sequence"/>
</dbReference>
<keyword evidence="2" id="KW-1185">Reference proteome</keyword>
<dbReference type="RefSeq" id="WP_250873373.1">
    <property type="nucleotide sequence ID" value="NZ_JALXFV010000003.1"/>
</dbReference>
<name>A0ABD6AU56_9EURY</name>
<dbReference type="PANTHER" id="PTHR42924">
    <property type="entry name" value="EXONUCLEASE"/>
    <property type="match status" value="1"/>
</dbReference>
<evidence type="ECO:0000313" key="1">
    <source>
        <dbReference type="EMBL" id="MFD1513420.1"/>
    </source>
</evidence>
<reference evidence="1 2" key="1">
    <citation type="journal article" date="2019" name="Int. J. Syst. Evol. Microbiol.">
        <title>The Global Catalogue of Microorganisms (GCM) 10K type strain sequencing project: providing services to taxonomists for standard genome sequencing and annotation.</title>
        <authorList>
            <consortium name="The Broad Institute Genomics Platform"/>
            <consortium name="The Broad Institute Genome Sequencing Center for Infectious Disease"/>
            <person name="Wu L."/>
            <person name="Ma J."/>
        </authorList>
    </citation>
    <scope>NUCLEOTIDE SEQUENCE [LARGE SCALE GENOMIC DNA]</scope>
    <source>
        <strain evidence="1 2">CGMCC 1.12563</strain>
    </source>
</reference>
<protein>
    <submittedName>
        <fullName evidence="1">PHP domain-containing protein</fullName>
    </submittedName>
</protein>
<gene>
    <name evidence="1" type="ORF">ACFSBT_09030</name>
</gene>
<sequence>MYAVDFHTHVGFLHAFPGTPTRLDPLGLRLLAMMARYRGMDAIVVTNHDFYRDLGDTVYGVRVLPGIEISTTRGHVLVIGPDPPANTDPGTLTPEEVVDSAHERACVAIIPHPFRNSTVRSVDAPFDAVEINGKHPRYRTRVEEIARERAVPLVGGSDAHFPFEAGRAYTLVDSDELSPTTLVNAVRDGRVQPIVRETWLIRFIRRWYARVHRIRSSDVLSESLRHPHP</sequence>
<dbReference type="Gene3D" id="3.20.20.140">
    <property type="entry name" value="Metal-dependent hydrolases"/>
    <property type="match status" value="1"/>
</dbReference>
<evidence type="ECO:0000313" key="2">
    <source>
        <dbReference type="Proteomes" id="UP001597187"/>
    </source>
</evidence>